<reference evidence="1" key="1">
    <citation type="submission" date="2025-08" db="UniProtKB">
        <authorList>
            <consortium name="Ensembl"/>
        </authorList>
    </citation>
    <scope>IDENTIFICATION</scope>
</reference>
<evidence type="ECO:0000313" key="1">
    <source>
        <dbReference type="Ensembl" id="ENSSMRP00000009025.1"/>
    </source>
</evidence>
<dbReference type="AlphaFoldDB" id="A0A8D0BIB5"/>
<name>A0A8D0BIB5_SALMN</name>
<dbReference type="GeneTree" id="ENSGT00940000171241"/>
<reference evidence="1" key="2">
    <citation type="submission" date="2025-09" db="UniProtKB">
        <authorList>
            <consortium name="Ensembl"/>
        </authorList>
    </citation>
    <scope>IDENTIFICATION</scope>
</reference>
<proteinExistence type="predicted"/>
<dbReference type="Ensembl" id="ENSSMRT00000010524.1">
    <property type="protein sequence ID" value="ENSSMRP00000009025.1"/>
    <property type="gene ID" value="ENSSMRG00000007217.1"/>
</dbReference>
<keyword evidence="2" id="KW-1185">Reference proteome</keyword>
<sequence length="73" mass="7623">SFQLVMAGSGDLAEWVLVELQGELESRCGSGLAGKLLGDLHFTKEGPTDALDAAEVGLACPLHVERHPVAHTA</sequence>
<evidence type="ECO:0000313" key="2">
    <source>
        <dbReference type="Proteomes" id="UP000694421"/>
    </source>
</evidence>
<accession>A0A8D0BIB5</accession>
<organism evidence="1 2">
    <name type="scientific">Salvator merianae</name>
    <name type="common">Argentine black and white tegu</name>
    <name type="synonym">Tupinambis merianae</name>
    <dbReference type="NCBI Taxonomy" id="96440"/>
    <lineage>
        <taxon>Eukaryota</taxon>
        <taxon>Metazoa</taxon>
        <taxon>Chordata</taxon>
        <taxon>Craniata</taxon>
        <taxon>Vertebrata</taxon>
        <taxon>Euteleostomi</taxon>
        <taxon>Lepidosauria</taxon>
        <taxon>Squamata</taxon>
        <taxon>Bifurcata</taxon>
        <taxon>Unidentata</taxon>
        <taxon>Episquamata</taxon>
        <taxon>Laterata</taxon>
        <taxon>Teiioidea</taxon>
        <taxon>Teiidae</taxon>
        <taxon>Salvator</taxon>
    </lineage>
</organism>
<dbReference type="Proteomes" id="UP000694421">
    <property type="component" value="Unplaced"/>
</dbReference>
<protein>
    <submittedName>
        <fullName evidence="1">Uncharacterized protein</fullName>
    </submittedName>
</protein>